<protein>
    <submittedName>
        <fullName evidence="1">Uncharacterized protein</fullName>
    </submittedName>
</protein>
<reference evidence="2" key="2">
    <citation type="journal article" date="2014" name="PLoS ONE">
        <title>Genome and Transcriptome Analysis of the Fungal Pathogen Fusarium oxysporum f. sp. cubense Causing Banana Vascular Wilt Disease.</title>
        <authorList>
            <person name="Guo L."/>
            <person name="Han L."/>
            <person name="Yang L."/>
            <person name="Zeng H."/>
            <person name="Fan D."/>
            <person name="Zhu Y."/>
            <person name="Feng Y."/>
            <person name="Wang G."/>
            <person name="Peng C."/>
            <person name="Jiang X."/>
            <person name="Zhou D."/>
            <person name="Ni P."/>
            <person name="Liang C."/>
            <person name="Liu L."/>
            <person name="Wang J."/>
            <person name="Mao C."/>
            <person name="Fang X."/>
            <person name="Peng M."/>
            <person name="Huang J."/>
        </authorList>
    </citation>
    <scope>NUCLEOTIDE SEQUENCE [LARGE SCALE GENOMIC DNA]</scope>
    <source>
        <strain evidence="2">race 1</strain>
    </source>
</reference>
<evidence type="ECO:0000313" key="1">
    <source>
        <dbReference type="EMBL" id="ENH67662.1"/>
    </source>
</evidence>
<dbReference type="HOGENOM" id="CLU_2941739_0_0_1"/>
<reference evidence="2" key="1">
    <citation type="submission" date="2012-09" db="EMBL/GenBank/DDBJ databases">
        <title>Genome sequencing and comparative transcriptomics of race 1 and race 4 of banana pathogen: Fusarium oxysporum f. sp. cubense.</title>
        <authorList>
            <person name="Fang X."/>
            <person name="Huang J."/>
        </authorList>
    </citation>
    <scope>NUCLEOTIDE SEQUENCE [LARGE SCALE GENOMIC DNA]</scope>
    <source>
        <strain evidence="2">race 1</strain>
    </source>
</reference>
<evidence type="ECO:0000313" key="2">
    <source>
        <dbReference type="Proteomes" id="UP000016928"/>
    </source>
</evidence>
<name>N4U8A8_FUSC1</name>
<accession>N4U8A8</accession>
<gene>
    <name evidence="1" type="ORF">FOC1_g10010945</name>
</gene>
<dbReference type="OrthoDB" id="62952at2759"/>
<dbReference type="VEuPathDB" id="FungiDB:FOC1_g10010945"/>
<organism evidence="1 2">
    <name type="scientific">Fusarium oxysporum f. sp. cubense (strain race 1)</name>
    <name type="common">Panama disease fungus</name>
    <dbReference type="NCBI Taxonomy" id="1229664"/>
    <lineage>
        <taxon>Eukaryota</taxon>
        <taxon>Fungi</taxon>
        <taxon>Dikarya</taxon>
        <taxon>Ascomycota</taxon>
        <taxon>Pezizomycotina</taxon>
        <taxon>Sordariomycetes</taxon>
        <taxon>Hypocreomycetidae</taxon>
        <taxon>Hypocreales</taxon>
        <taxon>Nectriaceae</taxon>
        <taxon>Fusarium</taxon>
        <taxon>Fusarium oxysporum species complex</taxon>
    </lineage>
</organism>
<sequence>MQVAGESSMLLTEADALQCIDAELRTLSSVEKIIVRVHTKNLPSSAVDLLQGFGWVVLNR</sequence>
<proteinExistence type="predicted"/>
<dbReference type="Proteomes" id="UP000016928">
    <property type="component" value="Unassembled WGS sequence"/>
</dbReference>
<dbReference type="AlphaFoldDB" id="N4U8A8"/>
<dbReference type="EMBL" id="KB730323">
    <property type="protein sequence ID" value="ENH67662.1"/>
    <property type="molecule type" value="Genomic_DNA"/>
</dbReference>